<dbReference type="Gene3D" id="3.30.710.10">
    <property type="entry name" value="Potassium Channel Kv1.1, Chain A"/>
    <property type="match status" value="1"/>
</dbReference>
<sequence>MAGSSSSLSRKRTFAESFGEELICVIFAPTSTLTGLDPEPRKYLIHALKLKEASEYFAGLLRFPGVESERKEVRLDEGYEGLEDAWESFTQYLYTGRLSTTDITLLASMIVLAERLVAAKLKRDAIDALETALYWHSTSTPATPPCPGRRVKFRVPVQTFVGIIRTIYHGTHRPYEQPSTQKERKTKRFVCSHTFNRAQRLDGRLGPDWQNCKETACLDTLHKGTNKVDRDFPRYRNCRARNIVARYAASQLASYRESRDFLAVVEDIGEFASDILMQRLDVEELPCSSGSVREERVNTYE</sequence>
<dbReference type="Proteomes" id="UP000275078">
    <property type="component" value="Unassembled WGS sequence"/>
</dbReference>
<gene>
    <name evidence="1" type="ORF">BJ508DRAFT_411809</name>
</gene>
<accession>A0A3N4IW40</accession>
<keyword evidence="2" id="KW-1185">Reference proteome</keyword>
<organism evidence="1 2">
    <name type="scientific">Ascobolus immersus RN42</name>
    <dbReference type="NCBI Taxonomy" id="1160509"/>
    <lineage>
        <taxon>Eukaryota</taxon>
        <taxon>Fungi</taxon>
        <taxon>Dikarya</taxon>
        <taxon>Ascomycota</taxon>
        <taxon>Pezizomycotina</taxon>
        <taxon>Pezizomycetes</taxon>
        <taxon>Pezizales</taxon>
        <taxon>Ascobolaceae</taxon>
        <taxon>Ascobolus</taxon>
    </lineage>
</organism>
<dbReference type="OrthoDB" id="6359816at2759"/>
<evidence type="ECO:0000313" key="2">
    <source>
        <dbReference type="Proteomes" id="UP000275078"/>
    </source>
</evidence>
<protein>
    <recommendedName>
        <fullName evidence="3">BTB domain-containing protein</fullName>
    </recommendedName>
</protein>
<dbReference type="InterPro" id="IPR011333">
    <property type="entry name" value="SKP1/BTB/POZ_sf"/>
</dbReference>
<evidence type="ECO:0008006" key="3">
    <source>
        <dbReference type="Google" id="ProtNLM"/>
    </source>
</evidence>
<reference evidence="1 2" key="1">
    <citation type="journal article" date="2018" name="Nat. Ecol. Evol.">
        <title>Pezizomycetes genomes reveal the molecular basis of ectomycorrhizal truffle lifestyle.</title>
        <authorList>
            <person name="Murat C."/>
            <person name="Payen T."/>
            <person name="Noel B."/>
            <person name="Kuo A."/>
            <person name="Morin E."/>
            <person name="Chen J."/>
            <person name="Kohler A."/>
            <person name="Krizsan K."/>
            <person name="Balestrini R."/>
            <person name="Da Silva C."/>
            <person name="Montanini B."/>
            <person name="Hainaut M."/>
            <person name="Levati E."/>
            <person name="Barry K.W."/>
            <person name="Belfiori B."/>
            <person name="Cichocki N."/>
            <person name="Clum A."/>
            <person name="Dockter R.B."/>
            <person name="Fauchery L."/>
            <person name="Guy J."/>
            <person name="Iotti M."/>
            <person name="Le Tacon F."/>
            <person name="Lindquist E.A."/>
            <person name="Lipzen A."/>
            <person name="Malagnac F."/>
            <person name="Mello A."/>
            <person name="Molinier V."/>
            <person name="Miyauchi S."/>
            <person name="Poulain J."/>
            <person name="Riccioni C."/>
            <person name="Rubini A."/>
            <person name="Sitrit Y."/>
            <person name="Splivallo R."/>
            <person name="Traeger S."/>
            <person name="Wang M."/>
            <person name="Zifcakova L."/>
            <person name="Wipf D."/>
            <person name="Zambonelli A."/>
            <person name="Paolocci F."/>
            <person name="Nowrousian M."/>
            <person name="Ottonello S."/>
            <person name="Baldrian P."/>
            <person name="Spatafora J.W."/>
            <person name="Henrissat B."/>
            <person name="Nagy L.G."/>
            <person name="Aury J.M."/>
            <person name="Wincker P."/>
            <person name="Grigoriev I.V."/>
            <person name="Bonfante P."/>
            <person name="Martin F.M."/>
        </authorList>
    </citation>
    <scope>NUCLEOTIDE SEQUENCE [LARGE SCALE GENOMIC DNA]</scope>
    <source>
        <strain evidence="1 2">RN42</strain>
    </source>
</reference>
<dbReference type="EMBL" id="ML119652">
    <property type="protein sequence ID" value="RPA85844.1"/>
    <property type="molecule type" value="Genomic_DNA"/>
</dbReference>
<proteinExistence type="predicted"/>
<evidence type="ECO:0000313" key="1">
    <source>
        <dbReference type="EMBL" id="RPA85844.1"/>
    </source>
</evidence>
<dbReference type="AlphaFoldDB" id="A0A3N4IW40"/>
<name>A0A3N4IW40_ASCIM</name>